<dbReference type="Proteomes" id="UP001060085">
    <property type="component" value="Linkage Group LG04"/>
</dbReference>
<organism evidence="1 2">
    <name type="scientific">Catharanthus roseus</name>
    <name type="common">Madagascar periwinkle</name>
    <name type="synonym">Vinca rosea</name>
    <dbReference type="NCBI Taxonomy" id="4058"/>
    <lineage>
        <taxon>Eukaryota</taxon>
        <taxon>Viridiplantae</taxon>
        <taxon>Streptophyta</taxon>
        <taxon>Embryophyta</taxon>
        <taxon>Tracheophyta</taxon>
        <taxon>Spermatophyta</taxon>
        <taxon>Magnoliopsida</taxon>
        <taxon>eudicotyledons</taxon>
        <taxon>Gunneridae</taxon>
        <taxon>Pentapetalae</taxon>
        <taxon>asterids</taxon>
        <taxon>lamiids</taxon>
        <taxon>Gentianales</taxon>
        <taxon>Apocynaceae</taxon>
        <taxon>Rauvolfioideae</taxon>
        <taxon>Vinceae</taxon>
        <taxon>Catharanthinae</taxon>
        <taxon>Catharanthus</taxon>
    </lineage>
</organism>
<evidence type="ECO:0000313" key="2">
    <source>
        <dbReference type="Proteomes" id="UP001060085"/>
    </source>
</evidence>
<name>A0ACC0B6Q1_CATRO</name>
<reference evidence="2" key="1">
    <citation type="journal article" date="2023" name="Nat. Plants">
        <title>Single-cell RNA sequencing provides a high-resolution roadmap for understanding the multicellular compartmentation of specialized metabolism.</title>
        <authorList>
            <person name="Sun S."/>
            <person name="Shen X."/>
            <person name="Li Y."/>
            <person name="Li Y."/>
            <person name="Wang S."/>
            <person name="Li R."/>
            <person name="Zhang H."/>
            <person name="Shen G."/>
            <person name="Guo B."/>
            <person name="Wei J."/>
            <person name="Xu J."/>
            <person name="St-Pierre B."/>
            <person name="Chen S."/>
            <person name="Sun C."/>
        </authorList>
    </citation>
    <scope>NUCLEOTIDE SEQUENCE [LARGE SCALE GENOMIC DNA]</scope>
</reference>
<proteinExistence type="predicted"/>
<gene>
    <name evidence="1" type="ORF">M9H77_18157</name>
</gene>
<accession>A0ACC0B6Q1</accession>
<evidence type="ECO:0000313" key="1">
    <source>
        <dbReference type="EMBL" id="KAI5668304.1"/>
    </source>
</evidence>
<dbReference type="EMBL" id="CM044704">
    <property type="protein sequence ID" value="KAI5668304.1"/>
    <property type="molecule type" value="Genomic_DNA"/>
</dbReference>
<sequence length="125" mass="14265">MDPNLCSVRMMMRVPSFSEEHRMFHFTLFSMNNDNEMSYLWAIAPNLAMDGIHILVEFIQIQQQTISTDGFGSPIDDFVESGTLWLLDWNDSMTDIQLGMRFVDKVQAIMCFGSGGSVWAVNTEL</sequence>
<comment type="caution">
    <text evidence="1">The sequence shown here is derived from an EMBL/GenBank/DDBJ whole genome shotgun (WGS) entry which is preliminary data.</text>
</comment>
<protein>
    <submittedName>
        <fullName evidence="1">Uncharacterized protein</fullName>
    </submittedName>
</protein>
<keyword evidence="2" id="KW-1185">Reference proteome</keyword>